<gene>
    <name evidence="3" type="ORF">GCM10010346_43580</name>
</gene>
<dbReference type="PANTHER" id="PTHR43245">
    <property type="entry name" value="BIFUNCTIONAL POLYMYXIN RESISTANCE PROTEIN ARNA"/>
    <property type="match status" value="1"/>
</dbReference>
<accession>A0ABQ3DU76</accession>
<dbReference type="EMBL" id="BMVO01000015">
    <property type="protein sequence ID" value="GHB15258.1"/>
    <property type="molecule type" value="Genomic_DNA"/>
</dbReference>
<organism evidence="3 4">
    <name type="scientific">Streptomyces chryseus</name>
    <dbReference type="NCBI Taxonomy" id="68186"/>
    <lineage>
        <taxon>Bacteria</taxon>
        <taxon>Bacillati</taxon>
        <taxon>Actinomycetota</taxon>
        <taxon>Actinomycetes</taxon>
        <taxon>Kitasatosporales</taxon>
        <taxon>Streptomycetaceae</taxon>
        <taxon>Streptomyces</taxon>
    </lineage>
</organism>
<proteinExistence type="predicted"/>
<dbReference type="InterPro" id="IPR001509">
    <property type="entry name" value="Epimerase_deHydtase"/>
</dbReference>
<comment type="caution">
    <text evidence="3">The sequence shown here is derived from an EMBL/GenBank/DDBJ whole genome shotgun (WGS) entry which is preliminary data.</text>
</comment>
<reference evidence="4" key="1">
    <citation type="journal article" date="2019" name="Int. J. Syst. Evol. Microbiol.">
        <title>The Global Catalogue of Microorganisms (GCM) 10K type strain sequencing project: providing services to taxonomists for standard genome sequencing and annotation.</title>
        <authorList>
            <consortium name="The Broad Institute Genomics Platform"/>
            <consortium name="The Broad Institute Genome Sequencing Center for Infectious Disease"/>
            <person name="Wu L."/>
            <person name="Ma J."/>
        </authorList>
    </citation>
    <scope>NUCLEOTIDE SEQUENCE [LARGE SCALE GENOMIC DNA]</scope>
    <source>
        <strain evidence="4">JCM 4737</strain>
    </source>
</reference>
<protein>
    <submittedName>
        <fullName evidence="3">Reductase</fullName>
    </submittedName>
</protein>
<dbReference type="InterPro" id="IPR036291">
    <property type="entry name" value="NAD(P)-bd_dom_sf"/>
</dbReference>
<evidence type="ECO:0000313" key="3">
    <source>
        <dbReference type="EMBL" id="GHB15258.1"/>
    </source>
</evidence>
<feature type="region of interest" description="Disordered" evidence="1">
    <location>
        <begin position="1"/>
        <end position="25"/>
    </location>
</feature>
<dbReference type="InterPro" id="IPR050177">
    <property type="entry name" value="Lipid_A_modif_metabolic_enz"/>
</dbReference>
<sequence length="348" mass="36438">MVNDPMPKRGPRPGARGPGGTAEAGRRGSVLVLGGAGYIGRHVCAAFASRNRDVVVVGRRPPEEPMPYRCVTLDLAGADPAALAAALDAARPGTIVNAVGSIWGRTDEQMWSATAVPTLRLLETLALMTTRPRLVHLGSVLEYGPVRPGSSVGADAVPRPDTAYGRSKLAASEAVLRGTAGGWVDGVVLRVSNVSGPGTPRISLLGQVAERLLAAAGRSTEAVVELSRLRAHRDYVDVRDVADAVVAAAYAPAVPVAVGIGRGEAVAVRDLVDLFIEASGTPARVVERPAADRASGHRDDWLRVDIGAARTLLGWEPRRSLQESVRDCWKALARAHRLPTTPSKPSGG</sequence>
<dbReference type="Gene3D" id="3.40.50.720">
    <property type="entry name" value="NAD(P)-binding Rossmann-like Domain"/>
    <property type="match status" value="1"/>
</dbReference>
<dbReference type="SUPFAM" id="SSF51735">
    <property type="entry name" value="NAD(P)-binding Rossmann-fold domains"/>
    <property type="match status" value="1"/>
</dbReference>
<evidence type="ECO:0000256" key="1">
    <source>
        <dbReference type="SAM" id="MobiDB-lite"/>
    </source>
</evidence>
<feature type="domain" description="NAD-dependent epimerase/dehydratase" evidence="2">
    <location>
        <begin position="30"/>
        <end position="252"/>
    </location>
</feature>
<evidence type="ECO:0000259" key="2">
    <source>
        <dbReference type="Pfam" id="PF01370"/>
    </source>
</evidence>
<evidence type="ECO:0000313" key="4">
    <source>
        <dbReference type="Proteomes" id="UP000599437"/>
    </source>
</evidence>
<keyword evidence="4" id="KW-1185">Reference proteome</keyword>
<dbReference type="Proteomes" id="UP000599437">
    <property type="component" value="Unassembled WGS sequence"/>
</dbReference>
<dbReference type="Pfam" id="PF01370">
    <property type="entry name" value="Epimerase"/>
    <property type="match status" value="1"/>
</dbReference>
<name>A0ABQ3DU76_9ACTN</name>